<dbReference type="AlphaFoldDB" id="A0A2D3D6V5"/>
<evidence type="ECO:0000313" key="2">
    <source>
        <dbReference type="Proteomes" id="UP000229907"/>
    </source>
</evidence>
<reference evidence="1 2" key="1">
    <citation type="submission" date="2016-11" db="EMBL/GenBank/DDBJ databases">
        <title>complete genome sequence of Bifidobacterium choerinum strain FMB-1.</title>
        <authorList>
            <person name="Park C.-S."/>
            <person name="Jung D.-H."/>
            <person name="Choi D.-S."/>
        </authorList>
    </citation>
    <scope>NUCLEOTIDE SEQUENCE [LARGE SCALE GENOMIC DNA]</scope>
    <source>
        <strain evidence="1 2">FMB-1</strain>
    </source>
</reference>
<organism evidence="1 2">
    <name type="scientific">Bifidobacterium choerinum</name>
    <dbReference type="NCBI Taxonomy" id="35760"/>
    <lineage>
        <taxon>Bacteria</taxon>
        <taxon>Bacillati</taxon>
        <taxon>Actinomycetota</taxon>
        <taxon>Actinomycetes</taxon>
        <taxon>Bifidobacteriales</taxon>
        <taxon>Bifidobacteriaceae</taxon>
        <taxon>Bifidobacterium</taxon>
    </lineage>
</organism>
<dbReference type="RefSeq" id="WP_099721646.1">
    <property type="nucleotide sequence ID" value="NZ_CP018044.1"/>
</dbReference>
<dbReference type="KEGG" id="bcho:BcFMB_09215"/>
<sequence>MSAEAANHIQLRIGQVRALIPDVRAVADKRVNMQHGRGGAGCPSPINLAAYDLLNCVGDLGLTLVRAAGLVVGRDVWEQLDRQTVAYALAAREDVDWICAWLDGARVQLDRFLDPASCRKYVGVCPQCGWGVWIAESSSVSGSMRCRMCDRMLDLRDVAEAHKYRLLLSDHADTLRHLRDLLNACGYHVSLHTMRTWVKRGRIHPCGEQDDGQPVYRIGEVLMAIRNRGKHIRCE</sequence>
<dbReference type="EMBL" id="CP018044">
    <property type="protein sequence ID" value="ATU21072.1"/>
    <property type="molecule type" value="Genomic_DNA"/>
</dbReference>
<gene>
    <name evidence="1" type="ORF">BcFMB_09215</name>
</gene>
<accession>A0A2D3D6V5</accession>
<name>A0A2D3D6V5_9BIFI</name>
<evidence type="ECO:0008006" key="3">
    <source>
        <dbReference type="Google" id="ProtNLM"/>
    </source>
</evidence>
<evidence type="ECO:0000313" key="1">
    <source>
        <dbReference type="EMBL" id="ATU21072.1"/>
    </source>
</evidence>
<proteinExistence type="predicted"/>
<dbReference type="Proteomes" id="UP000229907">
    <property type="component" value="Chromosome"/>
</dbReference>
<protein>
    <recommendedName>
        <fullName evidence="3">PhnA protein</fullName>
    </recommendedName>
</protein>